<keyword evidence="1" id="KW-0479">Metal-binding</keyword>
<feature type="domain" description="MADF" evidence="8">
    <location>
        <begin position="328"/>
        <end position="421"/>
    </location>
</feature>
<dbReference type="InterPro" id="IPR036236">
    <property type="entry name" value="Znf_C2H2_sf"/>
</dbReference>
<protein>
    <submittedName>
        <fullName evidence="10">Uncharacterized protein LOC101890372 isoform X1</fullName>
    </submittedName>
</protein>
<dbReference type="SMART" id="SM00355">
    <property type="entry name" value="ZnF_C2H2"/>
    <property type="match status" value="7"/>
</dbReference>
<dbReference type="Pfam" id="PF13912">
    <property type="entry name" value="zf-C2H2_6"/>
    <property type="match status" value="1"/>
</dbReference>
<keyword evidence="2" id="KW-0677">Repeat</keyword>
<keyword evidence="3 5" id="KW-0863">Zinc-finger</keyword>
<dbReference type="PROSITE" id="PS51029">
    <property type="entry name" value="MADF"/>
    <property type="match status" value="2"/>
</dbReference>
<dbReference type="Pfam" id="PF10545">
    <property type="entry name" value="MADF_DNA_bdg"/>
    <property type="match status" value="2"/>
</dbReference>
<evidence type="ECO:0000313" key="9">
    <source>
        <dbReference type="Proteomes" id="UP001652621"/>
    </source>
</evidence>
<dbReference type="Gene3D" id="3.30.160.60">
    <property type="entry name" value="Classic Zinc Finger"/>
    <property type="match status" value="5"/>
</dbReference>
<dbReference type="PROSITE" id="PS50157">
    <property type="entry name" value="ZINC_FINGER_C2H2_2"/>
    <property type="match status" value="6"/>
</dbReference>
<keyword evidence="4" id="KW-0862">Zinc</keyword>
<name>A0A9J7I3C5_MUSDO</name>
<dbReference type="Pfam" id="PF00096">
    <property type="entry name" value="zf-C2H2"/>
    <property type="match status" value="4"/>
</dbReference>
<evidence type="ECO:0000259" key="8">
    <source>
        <dbReference type="PROSITE" id="PS51029"/>
    </source>
</evidence>
<dbReference type="VEuPathDB" id="VectorBase:MDOMA2_017339"/>
<dbReference type="PROSITE" id="PS00028">
    <property type="entry name" value="ZINC_FINGER_C2H2_1"/>
    <property type="match status" value="7"/>
</dbReference>
<dbReference type="VEuPathDB" id="VectorBase:MDOA001702"/>
<dbReference type="eggNOG" id="KOG1721">
    <property type="taxonomic scope" value="Eukaryota"/>
</dbReference>
<feature type="domain" description="C2H2-type" evidence="7">
    <location>
        <begin position="423"/>
        <end position="450"/>
    </location>
</feature>
<dbReference type="PANTHER" id="PTHR24379:SF121">
    <property type="entry name" value="C2H2-TYPE DOMAIN-CONTAINING PROTEIN"/>
    <property type="match status" value="1"/>
</dbReference>
<dbReference type="InterPro" id="IPR013087">
    <property type="entry name" value="Znf_C2H2_type"/>
</dbReference>
<dbReference type="GeneID" id="101890372"/>
<sequence>MSVLAYPPTTNEEFRRCTKQCGIVMSTEDQQYFALECVLCTERFLYLNAFIEHIRRKHASRPTSNEVRPNKRRHDDGEVNESLTGGHPPMPETSSVVIKEEKCYLDEDNPDDAACIKNEPLVNNDFDGYYGGQNDTNLSMTAEDSSYMADTSYAAESNASYNDDYEDDGETGGDDTNYDDMVEESLLNSSPIPGVTNHIKDRKMIVFLIEAFRRNSFLWNPDHPQFRDRIKRNQFLKWMHDEFKRRYNLTLARDAITRKWENLRTVYKRECTRMALENTNISTLWYFKELYFLNHLYGGKQENMETVVQGAASRKRMFAIWNDVSTNKLIELLRVYACFYDRNHADYGNKEKKAEAFQQMANELAPIIEVTPIQISKRIAQLRYDYAKQKQERIRCEITGKIFTPNYSYYDQLLFMDSDIAPFKCDLCVSVLRSTQELDAHMMSHKQQNSQFSNISSSSSINPSGNSINDFNGGSNYFCPVCELCFNDLEQLNRHKQIHPQFREVRYQCDLCTASFRDKTIYDEHIRRHNDELLLPDLNLLPPIDNNAEIITGENSPYFSPADDSHSSSPKYKCNYAGCHREFTTRSNMMVHSKTHCSDEQFGCDVCGKVFRTSKNLQNHKQIHSAIKKYVCKICGSAFAQAAGLYLHKRRHNRQM</sequence>
<dbReference type="RefSeq" id="XP_005184035.2">
    <property type="nucleotide sequence ID" value="XM_005183978.4"/>
</dbReference>
<dbReference type="InterPro" id="IPR006578">
    <property type="entry name" value="MADF-dom"/>
</dbReference>
<evidence type="ECO:0000256" key="6">
    <source>
        <dbReference type="SAM" id="MobiDB-lite"/>
    </source>
</evidence>
<feature type="domain" description="MADF" evidence="8">
    <location>
        <begin position="207"/>
        <end position="298"/>
    </location>
</feature>
<evidence type="ECO:0000256" key="5">
    <source>
        <dbReference type="PROSITE-ProRule" id="PRU00042"/>
    </source>
</evidence>
<evidence type="ECO:0000256" key="2">
    <source>
        <dbReference type="ARBA" id="ARBA00022737"/>
    </source>
</evidence>
<reference evidence="10" key="1">
    <citation type="submission" date="2025-08" db="UniProtKB">
        <authorList>
            <consortium name="RefSeq"/>
        </authorList>
    </citation>
    <scope>IDENTIFICATION</scope>
    <source>
        <strain evidence="10">Aabys</strain>
        <tissue evidence="10">Whole body</tissue>
    </source>
</reference>
<dbReference type="OrthoDB" id="427030at2759"/>
<evidence type="ECO:0000313" key="10">
    <source>
        <dbReference type="RefSeq" id="XP_005184035.2"/>
    </source>
</evidence>
<feature type="domain" description="C2H2-type" evidence="7">
    <location>
        <begin position="477"/>
        <end position="504"/>
    </location>
</feature>
<feature type="region of interest" description="Disordered" evidence="6">
    <location>
        <begin position="158"/>
        <end position="180"/>
    </location>
</feature>
<dbReference type="SUPFAM" id="SSF57667">
    <property type="entry name" value="beta-beta-alpha zinc fingers"/>
    <property type="match status" value="3"/>
</dbReference>
<dbReference type="Proteomes" id="UP001652621">
    <property type="component" value="Unplaced"/>
</dbReference>
<dbReference type="PANTHER" id="PTHR24379">
    <property type="entry name" value="KRAB AND ZINC FINGER DOMAIN-CONTAINING"/>
    <property type="match status" value="1"/>
</dbReference>
<dbReference type="SMART" id="SM00595">
    <property type="entry name" value="MADF"/>
    <property type="match status" value="2"/>
</dbReference>
<evidence type="ECO:0000259" key="7">
    <source>
        <dbReference type="PROSITE" id="PS50157"/>
    </source>
</evidence>
<feature type="domain" description="C2H2-type" evidence="7">
    <location>
        <begin position="507"/>
        <end position="534"/>
    </location>
</feature>
<proteinExistence type="predicted"/>
<accession>A0A9J7I3C5</accession>
<feature type="region of interest" description="Disordered" evidence="6">
    <location>
        <begin position="58"/>
        <end position="93"/>
    </location>
</feature>
<feature type="domain" description="C2H2-type" evidence="7">
    <location>
        <begin position="602"/>
        <end position="629"/>
    </location>
</feature>
<feature type="compositionally biased region" description="Acidic residues" evidence="6">
    <location>
        <begin position="163"/>
        <end position="180"/>
    </location>
</feature>
<feature type="domain" description="C2H2-type" evidence="7">
    <location>
        <begin position="630"/>
        <end position="656"/>
    </location>
</feature>
<keyword evidence="9" id="KW-1185">Reference proteome</keyword>
<evidence type="ECO:0000256" key="3">
    <source>
        <dbReference type="ARBA" id="ARBA00022771"/>
    </source>
</evidence>
<organism evidence="9 10">
    <name type="scientific">Musca domestica</name>
    <name type="common">House fly</name>
    <dbReference type="NCBI Taxonomy" id="7370"/>
    <lineage>
        <taxon>Eukaryota</taxon>
        <taxon>Metazoa</taxon>
        <taxon>Ecdysozoa</taxon>
        <taxon>Arthropoda</taxon>
        <taxon>Hexapoda</taxon>
        <taxon>Insecta</taxon>
        <taxon>Pterygota</taxon>
        <taxon>Neoptera</taxon>
        <taxon>Endopterygota</taxon>
        <taxon>Diptera</taxon>
        <taxon>Brachycera</taxon>
        <taxon>Muscomorpha</taxon>
        <taxon>Muscoidea</taxon>
        <taxon>Muscidae</taxon>
        <taxon>Musca</taxon>
    </lineage>
</organism>
<evidence type="ECO:0000256" key="4">
    <source>
        <dbReference type="ARBA" id="ARBA00022833"/>
    </source>
</evidence>
<gene>
    <name evidence="10" type="primary">LOC101890372</name>
</gene>
<feature type="domain" description="C2H2-type" evidence="7">
    <location>
        <begin position="572"/>
        <end position="601"/>
    </location>
</feature>
<evidence type="ECO:0000256" key="1">
    <source>
        <dbReference type="ARBA" id="ARBA00022723"/>
    </source>
</evidence>